<dbReference type="PROSITE" id="PS51257">
    <property type="entry name" value="PROKAR_LIPOPROTEIN"/>
    <property type="match status" value="1"/>
</dbReference>
<protein>
    <recommendedName>
        <fullName evidence="4">Transporter substrate-binding domain-containing protein</fullName>
    </recommendedName>
</protein>
<keyword evidence="1" id="KW-0732">Signal</keyword>
<feature type="chain" id="PRO_5020922145" description="Transporter substrate-binding domain-containing protein" evidence="1">
    <location>
        <begin position="40"/>
        <end position="271"/>
    </location>
</feature>
<dbReference type="KEGG" id="plue:EWM63_25750"/>
<gene>
    <name evidence="2" type="ORF">EWM63_25750</name>
</gene>
<dbReference type="Gene3D" id="3.40.190.10">
    <property type="entry name" value="Periplasmic binding protein-like II"/>
    <property type="match status" value="2"/>
</dbReference>
<dbReference type="RefSeq" id="WP_130189078.1">
    <property type="nucleotide sequence ID" value="NZ_CP035913.1"/>
</dbReference>
<feature type="signal peptide" evidence="1">
    <location>
        <begin position="1"/>
        <end position="39"/>
    </location>
</feature>
<name>A0A4P6L3D0_9BURK</name>
<evidence type="ECO:0000313" key="3">
    <source>
        <dbReference type="Proteomes" id="UP000290637"/>
    </source>
</evidence>
<dbReference type="OrthoDB" id="8752341at2"/>
<reference evidence="2 3" key="1">
    <citation type="submission" date="2019-02" db="EMBL/GenBank/DDBJ databases">
        <title>Draft Genome Sequences of Six Type Strains of the Genus Massilia.</title>
        <authorList>
            <person name="Miess H."/>
            <person name="Frediansyhah A."/>
            <person name="Gross H."/>
        </authorList>
    </citation>
    <scope>NUCLEOTIDE SEQUENCE [LARGE SCALE GENOMIC DNA]</scope>
    <source>
        <strain evidence="2 3">DSM 17473</strain>
    </source>
</reference>
<evidence type="ECO:0008006" key="4">
    <source>
        <dbReference type="Google" id="ProtNLM"/>
    </source>
</evidence>
<evidence type="ECO:0000256" key="1">
    <source>
        <dbReference type="SAM" id="SignalP"/>
    </source>
</evidence>
<keyword evidence="3" id="KW-1185">Reference proteome</keyword>
<proteinExistence type="predicted"/>
<dbReference type="SUPFAM" id="SSF53850">
    <property type="entry name" value="Periplasmic binding protein-like II"/>
    <property type="match status" value="1"/>
</dbReference>
<dbReference type="Proteomes" id="UP000290637">
    <property type="component" value="Chromosome"/>
</dbReference>
<evidence type="ECO:0000313" key="2">
    <source>
        <dbReference type="EMBL" id="QBE65969.1"/>
    </source>
</evidence>
<sequence length="271" mass="29994">MPRVRRRALVRDYNARMFRPLTAFLSTVFLASACTAGHAAPLRAGGFIVAPLIVGEANRPLRGALRDFLEREVVPGGVAIRWMPPMSLPETVQALRDGTLDVVLLASGEGVRQLGATAAGWTYLLARPHLAVRDDSPLRGVDSLDQLAGLDIGWIAGPELSPALRKSGARWLRTTTPDWQVENLRRLQTGEIDAAYFENEYSPRYLARAAGIPIRVVRLPMPPRPFYMLYSSKADKADIARFDRAAAAAFAGRRFRDFLDRYTAAPQSRRP</sequence>
<organism evidence="2 3">
    <name type="scientific">Pseudoduganella lutea</name>
    <dbReference type="NCBI Taxonomy" id="321985"/>
    <lineage>
        <taxon>Bacteria</taxon>
        <taxon>Pseudomonadati</taxon>
        <taxon>Pseudomonadota</taxon>
        <taxon>Betaproteobacteria</taxon>
        <taxon>Burkholderiales</taxon>
        <taxon>Oxalobacteraceae</taxon>
        <taxon>Telluria group</taxon>
        <taxon>Pseudoduganella</taxon>
    </lineage>
</organism>
<dbReference type="AlphaFoldDB" id="A0A4P6L3D0"/>
<dbReference type="EMBL" id="CP035913">
    <property type="protein sequence ID" value="QBE65969.1"/>
    <property type="molecule type" value="Genomic_DNA"/>
</dbReference>
<accession>A0A4P6L3D0</accession>